<keyword evidence="8" id="KW-1185">Reference proteome</keyword>
<feature type="transmembrane region" description="Helical" evidence="6">
    <location>
        <begin position="181"/>
        <end position="199"/>
    </location>
</feature>
<evidence type="ECO:0000256" key="1">
    <source>
        <dbReference type="ARBA" id="ARBA00004141"/>
    </source>
</evidence>
<feature type="transmembrane region" description="Helical" evidence="6">
    <location>
        <begin position="339"/>
        <end position="360"/>
    </location>
</feature>
<keyword evidence="4 6" id="KW-0472">Membrane</keyword>
<protein>
    <recommendedName>
        <fullName evidence="9">DUF803-domain-containing protein</fullName>
    </recommendedName>
</protein>
<dbReference type="PANTHER" id="PTHR12570">
    <property type="match status" value="1"/>
</dbReference>
<feature type="transmembrane region" description="Helical" evidence="6">
    <location>
        <begin position="140"/>
        <end position="161"/>
    </location>
</feature>
<keyword evidence="3 6" id="KW-1133">Transmembrane helix</keyword>
<organism evidence="7 8">
    <name type="scientific">Phanerochaete sordida</name>
    <dbReference type="NCBI Taxonomy" id="48140"/>
    <lineage>
        <taxon>Eukaryota</taxon>
        <taxon>Fungi</taxon>
        <taxon>Dikarya</taxon>
        <taxon>Basidiomycota</taxon>
        <taxon>Agaricomycotina</taxon>
        <taxon>Agaricomycetes</taxon>
        <taxon>Polyporales</taxon>
        <taxon>Phanerochaetaceae</taxon>
        <taxon>Phanerochaete</taxon>
    </lineage>
</organism>
<evidence type="ECO:0000313" key="7">
    <source>
        <dbReference type="EMBL" id="GJE95866.1"/>
    </source>
</evidence>
<dbReference type="AlphaFoldDB" id="A0A9P3GJD3"/>
<feature type="compositionally biased region" description="Basic and acidic residues" evidence="5">
    <location>
        <begin position="475"/>
        <end position="498"/>
    </location>
</feature>
<evidence type="ECO:0000256" key="6">
    <source>
        <dbReference type="SAM" id="Phobius"/>
    </source>
</evidence>
<feature type="transmembrane region" description="Helical" evidence="6">
    <location>
        <begin position="366"/>
        <end position="388"/>
    </location>
</feature>
<reference evidence="7 8" key="1">
    <citation type="submission" date="2021-08" db="EMBL/GenBank/DDBJ databases">
        <title>Draft Genome Sequence of Phanerochaete sordida strain YK-624.</title>
        <authorList>
            <person name="Mori T."/>
            <person name="Dohra H."/>
            <person name="Suzuki T."/>
            <person name="Kawagishi H."/>
            <person name="Hirai H."/>
        </authorList>
    </citation>
    <scope>NUCLEOTIDE SEQUENCE [LARGE SCALE GENOMIC DNA]</scope>
    <source>
        <strain evidence="7 8">YK-624</strain>
    </source>
</reference>
<dbReference type="OrthoDB" id="165382at2759"/>
<evidence type="ECO:0000256" key="5">
    <source>
        <dbReference type="SAM" id="MobiDB-lite"/>
    </source>
</evidence>
<feature type="transmembrane region" description="Helical" evidence="6">
    <location>
        <begin position="80"/>
        <end position="99"/>
    </location>
</feature>
<name>A0A9P3GJD3_9APHY</name>
<evidence type="ECO:0000256" key="3">
    <source>
        <dbReference type="ARBA" id="ARBA00022989"/>
    </source>
</evidence>
<feature type="transmembrane region" description="Helical" evidence="6">
    <location>
        <begin position="305"/>
        <end position="327"/>
    </location>
</feature>
<dbReference type="Gene3D" id="1.10.3730.20">
    <property type="match status" value="1"/>
</dbReference>
<comment type="subcellular location">
    <subcellularLocation>
        <location evidence="1">Membrane</location>
        <topology evidence="1">Multi-pass membrane protein</topology>
    </subcellularLocation>
</comment>
<dbReference type="SUPFAM" id="SSF103481">
    <property type="entry name" value="Multidrug resistance efflux transporter EmrE"/>
    <property type="match status" value="1"/>
</dbReference>
<feature type="region of interest" description="Disordered" evidence="5">
    <location>
        <begin position="417"/>
        <end position="528"/>
    </location>
</feature>
<gene>
    <name evidence="7" type="ORF">PsYK624_120570</name>
</gene>
<dbReference type="EMBL" id="BPQB01000053">
    <property type="protein sequence ID" value="GJE95866.1"/>
    <property type="molecule type" value="Genomic_DNA"/>
</dbReference>
<feature type="region of interest" description="Disordered" evidence="5">
    <location>
        <begin position="1"/>
        <end position="28"/>
    </location>
</feature>
<dbReference type="Pfam" id="PF05653">
    <property type="entry name" value="Mg_trans_NIPA"/>
    <property type="match status" value="2"/>
</dbReference>
<feature type="compositionally biased region" description="Basic and acidic residues" evidence="5">
    <location>
        <begin position="459"/>
        <end position="468"/>
    </location>
</feature>
<dbReference type="GO" id="GO:0016020">
    <property type="term" value="C:membrane"/>
    <property type="evidence" value="ECO:0007669"/>
    <property type="project" value="UniProtKB-SubCell"/>
</dbReference>
<comment type="caution">
    <text evidence="7">The sequence shown here is derived from an EMBL/GenBank/DDBJ whole genome shotgun (WGS) entry which is preliminary data.</text>
</comment>
<accession>A0A9P3GJD3</accession>
<dbReference type="GO" id="GO:0015095">
    <property type="term" value="F:magnesium ion transmembrane transporter activity"/>
    <property type="evidence" value="ECO:0007669"/>
    <property type="project" value="InterPro"/>
</dbReference>
<evidence type="ECO:0000256" key="4">
    <source>
        <dbReference type="ARBA" id="ARBA00023136"/>
    </source>
</evidence>
<dbReference type="Proteomes" id="UP000703269">
    <property type="component" value="Unassembled WGS sequence"/>
</dbReference>
<evidence type="ECO:0000256" key="2">
    <source>
        <dbReference type="ARBA" id="ARBA00022692"/>
    </source>
</evidence>
<evidence type="ECO:0000313" key="8">
    <source>
        <dbReference type="Proteomes" id="UP000703269"/>
    </source>
</evidence>
<feature type="compositionally biased region" description="Polar residues" evidence="5">
    <location>
        <begin position="1"/>
        <end position="16"/>
    </location>
</feature>
<proteinExistence type="predicted"/>
<keyword evidence="2 6" id="KW-0812">Transmembrane</keyword>
<dbReference type="InterPro" id="IPR037185">
    <property type="entry name" value="EmrE-like"/>
</dbReference>
<evidence type="ECO:0008006" key="9">
    <source>
        <dbReference type="Google" id="ProtNLM"/>
    </source>
</evidence>
<dbReference type="InterPro" id="IPR008521">
    <property type="entry name" value="Mg_trans_NIPA"/>
</dbReference>
<dbReference type="PANTHER" id="PTHR12570:SF82">
    <property type="entry name" value="NIPA-LIKE PROTEIN 3"/>
    <property type="match status" value="1"/>
</dbReference>
<feature type="transmembrane region" description="Helical" evidence="6">
    <location>
        <begin position="262"/>
        <end position="285"/>
    </location>
</feature>
<feature type="transmembrane region" description="Helical" evidence="6">
    <location>
        <begin position="38"/>
        <end position="60"/>
    </location>
</feature>
<sequence>MNSTIPSASIATTFSASPSSLPDHPPDDVPAHHASPVVAFIIGLGIVTLASIMNAAGLNLTKLDHVRTSAIPKAARRKDWLRPLWLLGMILYVLSQLIGSTLALEYMRAEYVAPLGSTSLIFNFLFAKFLVNSPVTNNDIYGTIIVIIGVIGIVAFGSINSGLNSETDAHHLTQLWTRGNWLAYFFILAFALIAVAIFTSQLDAVLTARADLSAAPYGMDSPNKLPPPKNILRRILGLHTRAMYMIGGYLETWTAAHDDKRIAWTLGIGWACLGGALAGGCLVFAKAGVALISGAASHQNTGNQFGQASSIFTFILLAVTAVSQIICLNRGLKVYDSTLVVPVFYGVYTAMGFLNSLIFNNEVDSYQSWVLFLIFCSILILISGVVLLTNKKPDPQPKAPGFKGSDDATTMVSLPTAARRRARSRVGDEEEGILGAEGDGEGAAPWQLGNASDDEDERDFAVPRRAERPWAAGGEGERARMLEDAEHDALHDDARESTSSDATLARPDHDGAAYTDDFDDWKASKAGT</sequence>